<dbReference type="Proteomes" id="UP000738325">
    <property type="component" value="Unassembled WGS sequence"/>
</dbReference>
<dbReference type="GO" id="GO:0016020">
    <property type="term" value="C:membrane"/>
    <property type="evidence" value="ECO:0007669"/>
    <property type="project" value="TreeGrafter"/>
</dbReference>
<evidence type="ECO:0000256" key="2">
    <source>
        <dbReference type="ARBA" id="ARBA00022801"/>
    </source>
</evidence>
<name>A0A9P6UWA4_9FUNG</name>
<evidence type="ECO:0000256" key="4">
    <source>
        <dbReference type="SAM" id="Phobius"/>
    </source>
</evidence>
<dbReference type="Gene3D" id="3.20.20.370">
    <property type="entry name" value="Glycoside hydrolase/deacetylase"/>
    <property type="match status" value="1"/>
</dbReference>
<comment type="caution">
    <text evidence="6">The sequence shown here is derived from an EMBL/GenBank/DDBJ whole genome shotgun (WGS) entry which is preliminary data.</text>
</comment>
<proteinExistence type="predicted"/>
<sequence length="452" mass="49776">MTRFSSLISREQSSPAGARTAYRQRLTLLAIALMTMPMLLKTVLAGDTSAKISTERARELLSSPVTPHSEINFHGITNTPFTTVNETLGSPWNDEDSGEDELHSSSLFGARGRVRMNVALYPPKDKTPDTNSPQVQAWVAELDWSKVPNIPVAPGLADVPHFPLCPDDSVLDRSACWWDMMQFLNEKKLTATFFIVGSRVLEYPQILKEQVAQGHHIAMHTWSHSGLTTLTNQQIVAEIRWSEKIIRDVTGLTMKYVRPPYGDTDNRVREILRQMGYTTVIWSKGWDTNDWRMLQNQIQESEVLLNFQKALGARDVIQSSVGALGGPITLEHDLTNATVSLSKKLIPMAIGQGLTPMSIANCLKDITPYQRGSKLGPNGAREKINNGDGKDSYRGMPGMEEQDFNKPETKKTTSTNTPGTSATATGEAVTMAIASGYAWVAGLATVAWVMVG</sequence>
<evidence type="ECO:0000313" key="7">
    <source>
        <dbReference type="Proteomes" id="UP000738325"/>
    </source>
</evidence>
<keyword evidence="7" id="KW-1185">Reference proteome</keyword>
<keyword evidence="4" id="KW-1133">Transmembrane helix</keyword>
<reference evidence="6" key="1">
    <citation type="journal article" date="2020" name="Fungal Divers.">
        <title>Resolving the Mortierellaceae phylogeny through synthesis of multi-gene phylogenetics and phylogenomics.</title>
        <authorList>
            <person name="Vandepol N."/>
            <person name="Liber J."/>
            <person name="Desiro A."/>
            <person name="Na H."/>
            <person name="Kennedy M."/>
            <person name="Barry K."/>
            <person name="Grigoriev I.V."/>
            <person name="Miller A.N."/>
            <person name="O'Donnell K."/>
            <person name="Stajich J.E."/>
            <person name="Bonito G."/>
        </authorList>
    </citation>
    <scope>NUCLEOTIDE SEQUENCE</scope>
    <source>
        <strain evidence="6">REB-010B</strain>
    </source>
</reference>
<feature type="transmembrane region" description="Helical" evidence="4">
    <location>
        <begin position="428"/>
        <end position="451"/>
    </location>
</feature>
<feature type="domain" description="NodB homology" evidence="5">
    <location>
        <begin position="160"/>
        <end position="357"/>
    </location>
</feature>
<feature type="region of interest" description="Disordered" evidence="3">
    <location>
        <begin position="374"/>
        <end position="423"/>
    </location>
</feature>
<dbReference type="PANTHER" id="PTHR10587:SF133">
    <property type="entry name" value="CHITIN DEACETYLASE 1-RELATED"/>
    <property type="match status" value="1"/>
</dbReference>
<dbReference type="EMBL" id="JAAAIP010000210">
    <property type="protein sequence ID" value="KAG0322502.1"/>
    <property type="molecule type" value="Genomic_DNA"/>
</dbReference>
<dbReference type="Pfam" id="PF01522">
    <property type="entry name" value="Polysacc_deac_1"/>
    <property type="match status" value="1"/>
</dbReference>
<dbReference type="GO" id="GO:0009272">
    <property type="term" value="P:fungal-type cell wall biogenesis"/>
    <property type="evidence" value="ECO:0007669"/>
    <property type="project" value="UniProtKB-ARBA"/>
</dbReference>
<dbReference type="PANTHER" id="PTHR10587">
    <property type="entry name" value="GLYCOSYL TRANSFERASE-RELATED"/>
    <property type="match status" value="1"/>
</dbReference>
<keyword evidence="2" id="KW-0378">Hydrolase</keyword>
<dbReference type="PROSITE" id="PS51677">
    <property type="entry name" value="NODB"/>
    <property type="match status" value="1"/>
</dbReference>
<accession>A0A9P6UWA4</accession>
<dbReference type="InterPro" id="IPR002509">
    <property type="entry name" value="NODB_dom"/>
</dbReference>
<keyword evidence="4" id="KW-0472">Membrane</keyword>
<gene>
    <name evidence="6" type="primary">CDA2_4</name>
    <name evidence="6" type="ORF">BGZ99_003326</name>
</gene>
<evidence type="ECO:0000259" key="5">
    <source>
        <dbReference type="PROSITE" id="PS51677"/>
    </source>
</evidence>
<dbReference type="GO" id="GO:0005975">
    <property type="term" value="P:carbohydrate metabolic process"/>
    <property type="evidence" value="ECO:0007669"/>
    <property type="project" value="InterPro"/>
</dbReference>
<evidence type="ECO:0000313" key="6">
    <source>
        <dbReference type="EMBL" id="KAG0322502.1"/>
    </source>
</evidence>
<feature type="compositionally biased region" description="Low complexity" evidence="3">
    <location>
        <begin position="412"/>
        <end position="423"/>
    </location>
</feature>
<keyword evidence="1" id="KW-0479">Metal-binding</keyword>
<dbReference type="GO" id="GO:0004099">
    <property type="term" value="F:chitin deacetylase activity"/>
    <property type="evidence" value="ECO:0007669"/>
    <property type="project" value="UniProtKB-ARBA"/>
</dbReference>
<feature type="compositionally biased region" description="Basic and acidic residues" evidence="3">
    <location>
        <begin position="380"/>
        <end position="393"/>
    </location>
</feature>
<keyword evidence="4" id="KW-0812">Transmembrane</keyword>
<dbReference type="OrthoDB" id="407355at2759"/>
<evidence type="ECO:0000256" key="1">
    <source>
        <dbReference type="ARBA" id="ARBA00022723"/>
    </source>
</evidence>
<dbReference type="InterPro" id="IPR050248">
    <property type="entry name" value="Polysacc_deacetylase_ArnD"/>
</dbReference>
<dbReference type="GO" id="GO:0046872">
    <property type="term" value="F:metal ion binding"/>
    <property type="evidence" value="ECO:0007669"/>
    <property type="project" value="UniProtKB-KW"/>
</dbReference>
<dbReference type="AlphaFoldDB" id="A0A9P6UWA4"/>
<dbReference type="InterPro" id="IPR011330">
    <property type="entry name" value="Glyco_hydro/deAcase_b/a-brl"/>
</dbReference>
<dbReference type="SUPFAM" id="SSF88713">
    <property type="entry name" value="Glycoside hydrolase/deacetylase"/>
    <property type="match status" value="1"/>
</dbReference>
<organism evidence="6 7">
    <name type="scientific">Dissophora globulifera</name>
    <dbReference type="NCBI Taxonomy" id="979702"/>
    <lineage>
        <taxon>Eukaryota</taxon>
        <taxon>Fungi</taxon>
        <taxon>Fungi incertae sedis</taxon>
        <taxon>Mucoromycota</taxon>
        <taxon>Mortierellomycotina</taxon>
        <taxon>Mortierellomycetes</taxon>
        <taxon>Mortierellales</taxon>
        <taxon>Mortierellaceae</taxon>
        <taxon>Dissophora</taxon>
    </lineage>
</organism>
<protein>
    <submittedName>
        <fullName evidence="6">Chitin deacetylase</fullName>
    </submittedName>
</protein>
<evidence type="ECO:0000256" key="3">
    <source>
        <dbReference type="SAM" id="MobiDB-lite"/>
    </source>
</evidence>